<feature type="transmembrane region" description="Helical" evidence="19">
    <location>
        <begin position="166"/>
        <end position="187"/>
    </location>
</feature>
<comment type="pathway">
    <text evidence="4">Lipid metabolism.</text>
</comment>
<keyword evidence="16" id="KW-0594">Phospholipid biosynthesis</keyword>
<comment type="similarity">
    <text evidence="5 18">Belongs to the CDS family.</text>
</comment>
<evidence type="ECO:0000256" key="8">
    <source>
        <dbReference type="ARBA" id="ARBA00022475"/>
    </source>
</evidence>
<evidence type="ECO:0000256" key="4">
    <source>
        <dbReference type="ARBA" id="ARBA00005189"/>
    </source>
</evidence>
<keyword evidence="11 18" id="KW-0812">Transmembrane</keyword>
<evidence type="ECO:0000256" key="17">
    <source>
        <dbReference type="ARBA" id="ARBA00023264"/>
    </source>
</evidence>
<keyword evidence="8" id="KW-1003">Cell membrane</keyword>
<evidence type="ECO:0000313" key="21">
    <source>
        <dbReference type="Proteomes" id="UP000193307"/>
    </source>
</evidence>
<dbReference type="PROSITE" id="PS01315">
    <property type="entry name" value="CDS"/>
    <property type="match status" value="1"/>
</dbReference>
<evidence type="ECO:0000256" key="2">
    <source>
        <dbReference type="ARBA" id="ARBA00004651"/>
    </source>
</evidence>
<dbReference type="AlphaFoldDB" id="A0A1Y5TIU7"/>
<dbReference type="PANTHER" id="PTHR46382">
    <property type="entry name" value="PHOSPHATIDATE CYTIDYLYLTRANSFERASE"/>
    <property type="match status" value="1"/>
</dbReference>
<comment type="catalytic activity">
    <reaction evidence="1 18">
        <text>a 1,2-diacyl-sn-glycero-3-phosphate + CTP + H(+) = a CDP-1,2-diacyl-sn-glycerol + diphosphate</text>
        <dbReference type="Rhea" id="RHEA:16229"/>
        <dbReference type="ChEBI" id="CHEBI:15378"/>
        <dbReference type="ChEBI" id="CHEBI:33019"/>
        <dbReference type="ChEBI" id="CHEBI:37563"/>
        <dbReference type="ChEBI" id="CHEBI:58332"/>
        <dbReference type="ChEBI" id="CHEBI:58608"/>
        <dbReference type="EC" id="2.7.7.41"/>
    </reaction>
</comment>
<sequence length="234" mass="25113">MTDTPVKPARNWRDLGPRMVSALVMLVVGVLVILAGHTAFEMLLSVMAIIGCWEFYNMARHKSHTDDGLVIKDFYALAAYFVLFILGLVGLWGLSIMTGPAGLFYIIALVVATDTMGYFVGRSVGGKKFWPSVSPKKTWSGVIGGWVGAALVATVVAVLMQGMHIGVLQGVMIVVFSVLLSFASQLGDIAQSALKRRMGVKDSSNIIPGHGGVLDRFDALLAVGAVLFLLRLIM</sequence>
<feature type="transmembrane region" description="Helical" evidence="19">
    <location>
        <begin position="20"/>
        <end position="53"/>
    </location>
</feature>
<comment type="pathway">
    <text evidence="3 18">Phospholipid metabolism; CDP-diacylglycerol biosynthesis; CDP-diacylglycerol from sn-glycerol 3-phosphate: step 3/3.</text>
</comment>
<evidence type="ECO:0000256" key="12">
    <source>
        <dbReference type="ARBA" id="ARBA00022695"/>
    </source>
</evidence>
<keyword evidence="13 19" id="KW-1133">Transmembrane helix</keyword>
<evidence type="ECO:0000256" key="19">
    <source>
        <dbReference type="SAM" id="Phobius"/>
    </source>
</evidence>
<feature type="transmembrane region" description="Helical" evidence="19">
    <location>
        <begin position="102"/>
        <end position="120"/>
    </location>
</feature>
<evidence type="ECO:0000256" key="1">
    <source>
        <dbReference type="ARBA" id="ARBA00001698"/>
    </source>
</evidence>
<dbReference type="EC" id="2.7.7.41" evidence="6 18"/>
<keyword evidence="10 18" id="KW-0808">Transferase</keyword>
<dbReference type="Pfam" id="PF01148">
    <property type="entry name" value="CTP_transf_1"/>
    <property type="match status" value="1"/>
</dbReference>
<evidence type="ECO:0000256" key="13">
    <source>
        <dbReference type="ARBA" id="ARBA00022989"/>
    </source>
</evidence>
<gene>
    <name evidence="20" type="primary">cdsA</name>
    <name evidence="20" type="ORF">PAM7971_03386</name>
</gene>
<comment type="subcellular location">
    <subcellularLocation>
        <location evidence="2">Cell membrane</location>
        <topology evidence="2">Multi-pass membrane protein</topology>
    </subcellularLocation>
</comment>
<evidence type="ECO:0000256" key="16">
    <source>
        <dbReference type="ARBA" id="ARBA00023209"/>
    </source>
</evidence>
<dbReference type="InterPro" id="IPR000374">
    <property type="entry name" value="PC_trans"/>
</dbReference>
<name>A0A1Y5TIU7_9RHOB</name>
<evidence type="ECO:0000313" key="20">
    <source>
        <dbReference type="EMBL" id="SLN64651.1"/>
    </source>
</evidence>
<accession>A0A1Y5TIU7</accession>
<evidence type="ECO:0000256" key="10">
    <source>
        <dbReference type="ARBA" id="ARBA00022679"/>
    </source>
</evidence>
<proteinExistence type="inferred from homology"/>
<organism evidence="20 21">
    <name type="scientific">Pacificibacter marinus</name>
    <dbReference type="NCBI Taxonomy" id="658057"/>
    <lineage>
        <taxon>Bacteria</taxon>
        <taxon>Pseudomonadati</taxon>
        <taxon>Pseudomonadota</taxon>
        <taxon>Alphaproteobacteria</taxon>
        <taxon>Rhodobacterales</taxon>
        <taxon>Roseobacteraceae</taxon>
        <taxon>Pacificibacter</taxon>
    </lineage>
</organism>
<dbReference type="UniPathway" id="UPA00557">
    <property type="reaction ID" value="UER00614"/>
</dbReference>
<evidence type="ECO:0000256" key="5">
    <source>
        <dbReference type="ARBA" id="ARBA00010185"/>
    </source>
</evidence>
<evidence type="ECO:0000256" key="15">
    <source>
        <dbReference type="ARBA" id="ARBA00023136"/>
    </source>
</evidence>
<feature type="transmembrane region" description="Helical" evidence="19">
    <location>
        <begin position="213"/>
        <end position="233"/>
    </location>
</feature>
<dbReference type="GO" id="GO:0005886">
    <property type="term" value="C:plasma membrane"/>
    <property type="evidence" value="ECO:0007669"/>
    <property type="project" value="UniProtKB-SubCell"/>
</dbReference>
<dbReference type="GO" id="GO:0004605">
    <property type="term" value="F:phosphatidate cytidylyltransferase activity"/>
    <property type="evidence" value="ECO:0007669"/>
    <property type="project" value="UniProtKB-EC"/>
</dbReference>
<keyword evidence="14" id="KW-0443">Lipid metabolism</keyword>
<feature type="transmembrane region" description="Helical" evidence="19">
    <location>
        <begin position="74"/>
        <end position="96"/>
    </location>
</feature>
<evidence type="ECO:0000256" key="14">
    <source>
        <dbReference type="ARBA" id="ARBA00023098"/>
    </source>
</evidence>
<protein>
    <recommendedName>
        <fullName evidence="7 18">Phosphatidate cytidylyltransferase</fullName>
        <ecNumber evidence="6 18">2.7.7.41</ecNumber>
    </recommendedName>
</protein>
<dbReference type="STRING" id="658057.SAMN04488032_11577"/>
<keyword evidence="9" id="KW-0444">Lipid biosynthesis</keyword>
<dbReference type="OrthoDB" id="9799199at2"/>
<evidence type="ECO:0000256" key="7">
    <source>
        <dbReference type="ARBA" id="ARBA00019373"/>
    </source>
</evidence>
<evidence type="ECO:0000256" key="3">
    <source>
        <dbReference type="ARBA" id="ARBA00005119"/>
    </source>
</evidence>
<feature type="transmembrane region" description="Helical" evidence="19">
    <location>
        <begin position="141"/>
        <end position="160"/>
    </location>
</feature>
<dbReference type="Proteomes" id="UP000193307">
    <property type="component" value="Unassembled WGS sequence"/>
</dbReference>
<evidence type="ECO:0000256" key="9">
    <source>
        <dbReference type="ARBA" id="ARBA00022516"/>
    </source>
</evidence>
<keyword evidence="15 19" id="KW-0472">Membrane</keyword>
<evidence type="ECO:0000256" key="11">
    <source>
        <dbReference type="ARBA" id="ARBA00022692"/>
    </source>
</evidence>
<keyword evidence="21" id="KW-1185">Reference proteome</keyword>
<dbReference type="GO" id="GO:0016024">
    <property type="term" value="P:CDP-diacylglycerol biosynthetic process"/>
    <property type="evidence" value="ECO:0007669"/>
    <property type="project" value="UniProtKB-UniPathway"/>
</dbReference>
<dbReference type="RefSeq" id="WP_085850475.1">
    <property type="nucleotide sequence ID" value="NZ_FNZV01000015.1"/>
</dbReference>
<keyword evidence="17" id="KW-1208">Phospholipid metabolism</keyword>
<evidence type="ECO:0000256" key="18">
    <source>
        <dbReference type="RuleBase" id="RU003938"/>
    </source>
</evidence>
<reference evidence="20 21" key="1">
    <citation type="submission" date="2017-03" db="EMBL/GenBank/DDBJ databases">
        <authorList>
            <person name="Afonso C.L."/>
            <person name="Miller P.J."/>
            <person name="Scott M.A."/>
            <person name="Spackman E."/>
            <person name="Goraichik I."/>
            <person name="Dimitrov K.M."/>
            <person name="Suarez D.L."/>
            <person name="Swayne D.E."/>
        </authorList>
    </citation>
    <scope>NUCLEOTIDE SEQUENCE [LARGE SCALE GENOMIC DNA]</scope>
    <source>
        <strain evidence="20 21">CECT 7971</strain>
    </source>
</reference>
<dbReference type="EMBL" id="FWFW01000014">
    <property type="protein sequence ID" value="SLN64651.1"/>
    <property type="molecule type" value="Genomic_DNA"/>
</dbReference>
<dbReference type="PANTHER" id="PTHR46382:SF1">
    <property type="entry name" value="PHOSPHATIDATE CYTIDYLYLTRANSFERASE"/>
    <property type="match status" value="1"/>
</dbReference>
<keyword evidence="12 18" id="KW-0548">Nucleotidyltransferase</keyword>
<evidence type="ECO:0000256" key="6">
    <source>
        <dbReference type="ARBA" id="ARBA00012487"/>
    </source>
</evidence>